<dbReference type="InterPro" id="IPR040480">
    <property type="entry name" value="DnaT_DNA_bind"/>
</dbReference>
<protein>
    <recommendedName>
        <fullName evidence="2">DnaT DNA-binding domain-containing protein</fullName>
    </recommendedName>
</protein>
<gene>
    <name evidence="3" type="ORF">AN672_26060</name>
    <name evidence="4" type="ORF">HV077_17355</name>
</gene>
<evidence type="ECO:0000313" key="6">
    <source>
        <dbReference type="Proteomes" id="UP000591803"/>
    </source>
</evidence>
<dbReference type="Proteomes" id="UP000591803">
    <property type="component" value="Unassembled WGS sequence"/>
</dbReference>
<feature type="compositionally biased region" description="Pro residues" evidence="1">
    <location>
        <begin position="194"/>
        <end position="203"/>
    </location>
</feature>
<reference evidence="4 6" key="3">
    <citation type="submission" date="2020-06" db="EMBL/GenBank/DDBJ databases">
        <title>REHAB project genomes.</title>
        <authorList>
            <person name="Shaw L.P."/>
        </authorList>
    </citation>
    <scope>NUCLEOTIDE SEQUENCE [LARGE SCALE GENOMIC DNA]</scope>
    <source>
        <strain evidence="4 6">RHBSTW-00116</strain>
    </source>
</reference>
<comment type="caution">
    <text evidence="4">The sequence shown here is derived from an EMBL/GenBank/DDBJ whole genome shotgun (WGS) entry which is preliminary data.</text>
</comment>
<evidence type="ECO:0000313" key="5">
    <source>
        <dbReference type="Proteomes" id="UP000050520"/>
    </source>
</evidence>
<feature type="compositionally biased region" description="Polar residues" evidence="1">
    <location>
        <begin position="123"/>
        <end position="136"/>
    </location>
</feature>
<dbReference type="AlphaFoldDB" id="A0A0P8H3W0"/>
<organism evidence="4 6">
    <name type="scientific">Citrobacter freundii</name>
    <dbReference type="NCBI Taxonomy" id="546"/>
    <lineage>
        <taxon>Bacteria</taxon>
        <taxon>Pseudomonadati</taxon>
        <taxon>Pseudomonadota</taxon>
        <taxon>Gammaproteobacteria</taxon>
        <taxon>Enterobacterales</taxon>
        <taxon>Enterobacteriaceae</taxon>
        <taxon>Citrobacter</taxon>
        <taxon>Citrobacter freundii complex</taxon>
    </lineage>
</organism>
<accession>A0A0P8H3W0</accession>
<feature type="compositionally biased region" description="Basic and acidic residues" evidence="1">
    <location>
        <begin position="137"/>
        <end position="148"/>
    </location>
</feature>
<feature type="region of interest" description="Disordered" evidence="1">
    <location>
        <begin position="123"/>
        <end position="210"/>
    </location>
</feature>
<reference evidence="3 5" key="2">
    <citation type="journal article" date="2017" name="PLoS ONE">
        <title>Genomic and phenotypic characterisation of fluoroquinolone resistance mechanisms in Enterobacteriaceae in Durban, South Africa.</title>
        <authorList>
            <person name="Osei Sekyere J."/>
            <person name="Amoako D.G."/>
        </authorList>
    </citation>
    <scope>NUCLEOTIDE SEQUENCE [LARGE SCALE GENOMIC DNA]</scope>
    <source>
        <strain evidence="3 5">ST62:944112508</strain>
    </source>
</reference>
<sequence length="315" mass="35111">MAGDWIKMRTSLVTSPKVNGIARILERSPEVGKMFTLSHNTTLSDVVTRNVTRNVTVSLLVTFWSAANEHSRNGVFENADLSDIDDIVGVPGFGAALSTVGWAIYDAENNCVILPNFNEYNTSGDMRSATAKTNAQRQKEFRERKKLQESNVTRYVTNNVTSNHREEKRREDLNPERERAGGSHSGDDISGNHPPLPAIPPKPQNEDFGPGLDFGPLGKFPITDSWTPSPDFVRQAALWGKNVGTEPGYTAEELQQFRDYWIPDGKVKHQLAWEQTFANSLLQSRGHGQRTVHVGQRDPNRISEPDKTIPTGFRG</sequence>
<feature type="compositionally biased region" description="Basic and acidic residues" evidence="1">
    <location>
        <begin position="163"/>
        <end position="187"/>
    </location>
</feature>
<dbReference type="EMBL" id="LJEB01000165">
    <property type="protein sequence ID" value="KPR48158.1"/>
    <property type="molecule type" value="Genomic_DNA"/>
</dbReference>
<dbReference type="Proteomes" id="UP000050520">
    <property type="component" value="Unassembled WGS sequence"/>
</dbReference>
<dbReference type="EMBL" id="JABXRI010000001">
    <property type="protein sequence ID" value="MBA8064119.1"/>
    <property type="molecule type" value="Genomic_DNA"/>
</dbReference>
<proteinExistence type="predicted"/>
<dbReference type="Gene3D" id="1.10.8.1180">
    <property type="match status" value="1"/>
</dbReference>
<feature type="compositionally biased region" description="Polar residues" evidence="1">
    <location>
        <begin position="149"/>
        <end position="162"/>
    </location>
</feature>
<reference evidence="5" key="1">
    <citation type="submission" date="2015-09" db="EMBL/GenBank/DDBJ databases">
        <title>Prevalence of NDMs in South Africa.</title>
        <authorList>
            <person name="Osei Sekyere J."/>
            <person name="Govinden U."/>
            <person name="Essack S."/>
            <person name="Haldorsen B."/>
            <person name="Samuelsen O."/>
            <person name="Aasnaes B."/>
            <person name="Sundsfjord A."/>
        </authorList>
    </citation>
    <scope>NUCLEOTIDE SEQUENCE [LARGE SCALE GENOMIC DNA]</scope>
    <source>
        <strain evidence="5">ST62:944112508</strain>
    </source>
</reference>
<evidence type="ECO:0000256" key="1">
    <source>
        <dbReference type="SAM" id="MobiDB-lite"/>
    </source>
</evidence>
<feature type="region of interest" description="Disordered" evidence="1">
    <location>
        <begin position="285"/>
        <end position="315"/>
    </location>
</feature>
<evidence type="ECO:0000259" key="2">
    <source>
        <dbReference type="Pfam" id="PF17948"/>
    </source>
</evidence>
<feature type="domain" description="DnaT DNA-binding" evidence="2">
    <location>
        <begin position="220"/>
        <end position="289"/>
    </location>
</feature>
<dbReference type="Pfam" id="PF17948">
    <property type="entry name" value="DnaT"/>
    <property type="match status" value="1"/>
</dbReference>
<evidence type="ECO:0000313" key="3">
    <source>
        <dbReference type="EMBL" id="KPR48158.1"/>
    </source>
</evidence>
<evidence type="ECO:0000313" key="4">
    <source>
        <dbReference type="EMBL" id="MBA8064119.1"/>
    </source>
</evidence>
<name>A0A0P8H3W0_CITFR</name>
<dbReference type="RefSeq" id="WP_019076921.1">
    <property type="nucleotide sequence ID" value="NZ_CBCYGZ010000010.1"/>
</dbReference>
<feature type="compositionally biased region" description="Basic and acidic residues" evidence="1">
    <location>
        <begin position="295"/>
        <end position="307"/>
    </location>
</feature>